<keyword evidence="3" id="KW-0670">Pyruvate</keyword>
<dbReference type="NCBIfam" id="TIGR03083">
    <property type="entry name" value="maleylpyruvate isomerase family mycothiol-dependent enzyme"/>
    <property type="match status" value="1"/>
</dbReference>
<dbReference type="InterPro" id="IPR036527">
    <property type="entry name" value="SCP2_sterol-bd_dom_sf"/>
</dbReference>
<keyword evidence="4" id="KW-1185">Reference proteome</keyword>
<proteinExistence type="predicted"/>
<dbReference type="GO" id="GO:0046872">
    <property type="term" value="F:metal ion binding"/>
    <property type="evidence" value="ECO:0007669"/>
    <property type="project" value="InterPro"/>
</dbReference>
<dbReference type="Gene3D" id="3.30.1050.20">
    <property type="match status" value="1"/>
</dbReference>
<dbReference type="AlphaFoldDB" id="A0A5S4H205"/>
<feature type="region of interest" description="Disordered" evidence="1">
    <location>
        <begin position="200"/>
        <end position="230"/>
    </location>
</feature>
<dbReference type="SUPFAM" id="SSF55718">
    <property type="entry name" value="SCP-like"/>
    <property type="match status" value="1"/>
</dbReference>
<dbReference type="Proteomes" id="UP000306628">
    <property type="component" value="Unassembled WGS sequence"/>
</dbReference>
<dbReference type="InterPro" id="IPR024344">
    <property type="entry name" value="MDMPI_metal-binding"/>
</dbReference>
<dbReference type="GO" id="GO:0016853">
    <property type="term" value="F:isomerase activity"/>
    <property type="evidence" value="ECO:0007669"/>
    <property type="project" value="UniProtKB-KW"/>
</dbReference>
<dbReference type="Pfam" id="PF11716">
    <property type="entry name" value="MDMPI_N"/>
    <property type="match status" value="1"/>
</dbReference>
<accession>A0A5S4H205</accession>
<name>A0A5S4H205_9ACTN</name>
<dbReference type="EMBL" id="VCKX01000004">
    <property type="protein sequence ID" value="TMR39268.1"/>
    <property type="molecule type" value="Genomic_DNA"/>
</dbReference>
<comment type="caution">
    <text evidence="3">The sequence shown here is derived from an EMBL/GenBank/DDBJ whole genome shotgun (WGS) entry which is preliminary data.</text>
</comment>
<dbReference type="OrthoDB" id="5118203at2"/>
<dbReference type="InterPro" id="IPR017517">
    <property type="entry name" value="Maleyloyr_isom"/>
</dbReference>
<feature type="region of interest" description="Disordered" evidence="1">
    <location>
        <begin position="70"/>
        <end position="89"/>
    </location>
</feature>
<keyword evidence="3" id="KW-0413">Isomerase</keyword>
<dbReference type="Gene3D" id="1.20.120.450">
    <property type="entry name" value="dinb family like domain"/>
    <property type="match status" value="1"/>
</dbReference>
<dbReference type="SUPFAM" id="SSF109854">
    <property type="entry name" value="DinB/YfiT-like putative metalloenzymes"/>
    <property type="match status" value="1"/>
</dbReference>
<evidence type="ECO:0000256" key="1">
    <source>
        <dbReference type="SAM" id="MobiDB-lite"/>
    </source>
</evidence>
<reference evidence="3 4" key="1">
    <citation type="submission" date="2019-05" db="EMBL/GenBank/DDBJ databases">
        <title>Draft genome sequence of Nonomuraea zeae DSM 100528.</title>
        <authorList>
            <person name="Saricaoglu S."/>
            <person name="Isik K."/>
        </authorList>
    </citation>
    <scope>NUCLEOTIDE SEQUENCE [LARGE SCALE GENOMIC DNA]</scope>
    <source>
        <strain evidence="3 4">DSM 100528</strain>
    </source>
</reference>
<protein>
    <submittedName>
        <fullName evidence="3">Maleylpyruvate isomerase family mycothiol-dependent enzyme</fullName>
    </submittedName>
</protein>
<dbReference type="InterPro" id="IPR034660">
    <property type="entry name" value="DinB/YfiT-like"/>
</dbReference>
<sequence length="266" mass="27945">MAANRSRADGLRWTARGSELFFGALAALPDDRLDRPTALAGWSGKHLLAHVAANADALVNLAHWARTGEERPMYSSPAQREEDIEAGAKSPASELRAWAVRAAETLDARLAELDERQWRRNVRTAQGRTVTAEEIPWMRAREVMVHAVDLGAGVEFGDLPADFLAALIDDITAKRSAAAEPALTLTATDHGGTWAVISSGEPAQVTGSGDPAQGTGSGDPAQGTGSGEPAVVTGTLAGLAAYLSGRRSDGVTGARGEPAPRLPRWL</sequence>
<feature type="region of interest" description="Disordered" evidence="1">
    <location>
        <begin position="247"/>
        <end position="266"/>
    </location>
</feature>
<gene>
    <name evidence="3" type="ORF">ETD85_02050</name>
</gene>
<evidence type="ECO:0000259" key="2">
    <source>
        <dbReference type="Pfam" id="PF11716"/>
    </source>
</evidence>
<feature type="domain" description="Mycothiol-dependent maleylpyruvate isomerase metal-binding" evidence="2">
    <location>
        <begin position="23"/>
        <end position="150"/>
    </location>
</feature>
<organism evidence="3 4">
    <name type="scientific">Nonomuraea zeae</name>
    <dbReference type="NCBI Taxonomy" id="1642303"/>
    <lineage>
        <taxon>Bacteria</taxon>
        <taxon>Bacillati</taxon>
        <taxon>Actinomycetota</taxon>
        <taxon>Actinomycetes</taxon>
        <taxon>Streptosporangiales</taxon>
        <taxon>Streptosporangiaceae</taxon>
        <taxon>Nonomuraea</taxon>
    </lineage>
</organism>
<evidence type="ECO:0000313" key="4">
    <source>
        <dbReference type="Proteomes" id="UP000306628"/>
    </source>
</evidence>
<evidence type="ECO:0000313" key="3">
    <source>
        <dbReference type="EMBL" id="TMR39268.1"/>
    </source>
</evidence>